<keyword evidence="3" id="KW-0472">Membrane</keyword>
<keyword evidence="3" id="KW-1133">Transmembrane helix</keyword>
<evidence type="ECO:0000256" key="1">
    <source>
        <dbReference type="ARBA" id="ARBA00022801"/>
    </source>
</evidence>
<dbReference type="Proteomes" id="UP000215185">
    <property type="component" value="Chromosome 1"/>
</dbReference>
<dbReference type="Gene3D" id="2.40.260.10">
    <property type="entry name" value="Sortase"/>
    <property type="match status" value="1"/>
</dbReference>
<dbReference type="EMBL" id="LT906439">
    <property type="protein sequence ID" value="SNU88436.1"/>
    <property type="molecule type" value="Genomic_DNA"/>
</dbReference>
<evidence type="ECO:0000256" key="2">
    <source>
        <dbReference type="PIRSR" id="PIRSR605754-1"/>
    </source>
</evidence>
<feature type="active site" description="Proton donor/acceptor" evidence="2">
    <location>
        <position position="137"/>
    </location>
</feature>
<dbReference type="InterPro" id="IPR023365">
    <property type="entry name" value="Sortase_dom-sf"/>
</dbReference>
<protein>
    <submittedName>
        <fullName evidence="4">Sortase</fullName>
    </submittedName>
</protein>
<accession>A0A239SSW0</accession>
<dbReference type="GO" id="GO:0016787">
    <property type="term" value="F:hydrolase activity"/>
    <property type="evidence" value="ECO:0007669"/>
    <property type="project" value="UniProtKB-KW"/>
</dbReference>
<sequence>MIGLTVILLLGLGFLAYPSVSDYWNSFHQSQVILDYSKEIADMDKEDYSGILESAKAYNATQPLNWLISEEDKEAYNRELQFNPQGVMGYITIPKIDVKLSIFHGTDESILQTSIGHLEGTSLPVGGENTHSVLSGHRGLPSARLFSDLDKLREGDRFTLHILDETLTYEVDQIRVVEPTDLSSIVIEDGQDLCTLVTCTPYGVNTHRLLVRGHRVENTDGLARVTANAIQIKPIVIAPFLALPLLMTMVIYVFLSTRESAQQRRQRALQELQVAVAFGKTN</sequence>
<evidence type="ECO:0000313" key="5">
    <source>
        <dbReference type="Proteomes" id="UP000215185"/>
    </source>
</evidence>
<dbReference type="InterPro" id="IPR005754">
    <property type="entry name" value="Sortase"/>
</dbReference>
<dbReference type="KEGG" id="smen:SAMEA4412692_1060"/>
<dbReference type="OrthoDB" id="1648028at2"/>
<dbReference type="STRING" id="1123308.GCA_000380085_01401"/>
<dbReference type="InterPro" id="IPR042002">
    <property type="entry name" value="Sortase_C"/>
</dbReference>
<dbReference type="SUPFAM" id="SSF63817">
    <property type="entry name" value="Sortase"/>
    <property type="match status" value="1"/>
</dbReference>
<name>A0A239SSW0_9STRE</name>
<dbReference type="NCBIfam" id="TIGR01076">
    <property type="entry name" value="sortase_fam"/>
    <property type="match status" value="1"/>
</dbReference>
<dbReference type="AlphaFoldDB" id="A0A239SSW0"/>
<organism evidence="4 5">
    <name type="scientific">Streptococcus merionis</name>
    <dbReference type="NCBI Taxonomy" id="400065"/>
    <lineage>
        <taxon>Bacteria</taxon>
        <taxon>Bacillati</taxon>
        <taxon>Bacillota</taxon>
        <taxon>Bacilli</taxon>
        <taxon>Lactobacillales</taxon>
        <taxon>Streptococcaceae</taxon>
        <taxon>Streptococcus</taxon>
    </lineage>
</organism>
<keyword evidence="3" id="KW-0812">Transmembrane</keyword>
<keyword evidence="1" id="KW-0378">Hydrolase</keyword>
<evidence type="ECO:0000256" key="3">
    <source>
        <dbReference type="SAM" id="Phobius"/>
    </source>
</evidence>
<feature type="active site" description="Acyl-thioester intermediate" evidence="2">
    <location>
        <position position="199"/>
    </location>
</feature>
<dbReference type="CDD" id="cd05827">
    <property type="entry name" value="Sortase_C"/>
    <property type="match status" value="1"/>
</dbReference>
<feature type="transmembrane region" description="Helical" evidence="3">
    <location>
        <begin position="235"/>
        <end position="255"/>
    </location>
</feature>
<reference evidence="4 5" key="1">
    <citation type="submission" date="2017-06" db="EMBL/GenBank/DDBJ databases">
        <authorList>
            <consortium name="Pathogen Informatics"/>
        </authorList>
    </citation>
    <scope>NUCLEOTIDE SEQUENCE [LARGE SCALE GENOMIC DNA]</scope>
    <source>
        <strain evidence="4 5">NCTC13788</strain>
    </source>
</reference>
<keyword evidence="5" id="KW-1185">Reference proteome</keyword>
<proteinExistence type="predicted"/>
<gene>
    <name evidence="4" type="ORF">SAMEA4412692_01060</name>
</gene>
<evidence type="ECO:0000313" key="4">
    <source>
        <dbReference type="EMBL" id="SNU88436.1"/>
    </source>
</evidence>
<dbReference type="NCBIfam" id="NF033745">
    <property type="entry name" value="class_C_sortase"/>
    <property type="match status" value="1"/>
</dbReference>
<dbReference type="eggNOG" id="COG3764">
    <property type="taxonomic scope" value="Bacteria"/>
</dbReference>
<dbReference type="Pfam" id="PF04203">
    <property type="entry name" value="Sortase"/>
    <property type="match status" value="1"/>
</dbReference>